<keyword evidence="7" id="KW-1185">Reference proteome</keyword>
<accession>A0A2P4XVK9</accession>
<keyword evidence="1" id="KW-0677">Repeat</keyword>
<dbReference type="InterPro" id="IPR006553">
    <property type="entry name" value="Leu-rich_rpt_Cys-con_subtyp"/>
</dbReference>
<dbReference type="SMART" id="SM00717">
    <property type="entry name" value="SANT"/>
    <property type="match status" value="3"/>
</dbReference>
<dbReference type="InterPro" id="IPR057207">
    <property type="entry name" value="FBXL15_LRR"/>
</dbReference>
<dbReference type="GO" id="GO:0000981">
    <property type="term" value="F:DNA-binding transcription factor activity, RNA polymerase II-specific"/>
    <property type="evidence" value="ECO:0007669"/>
    <property type="project" value="TreeGrafter"/>
</dbReference>
<evidence type="ECO:0008006" key="8">
    <source>
        <dbReference type="Google" id="ProtNLM"/>
    </source>
</evidence>
<proteinExistence type="predicted"/>
<dbReference type="Gene3D" id="1.10.10.60">
    <property type="entry name" value="Homeodomain-like"/>
    <property type="match status" value="3"/>
</dbReference>
<feature type="domain" description="HTH myb-type" evidence="5">
    <location>
        <begin position="315"/>
        <end position="365"/>
    </location>
</feature>
<dbReference type="InterPro" id="IPR017930">
    <property type="entry name" value="Myb_dom"/>
</dbReference>
<reference evidence="6 7" key="1">
    <citation type="journal article" date="2017" name="Genome Biol. Evol.">
        <title>Phytophthora megakarya and P. palmivora, closely related causal agents of cacao black pod rot, underwent increases in genome sizes and gene numbers by different mechanisms.</title>
        <authorList>
            <person name="Ali S.S."/>
            <person name="Shao J."/>
            <person name="Lary D.J."/>
            <person name="Kronmiller B."/>
            <person name="Shen D."/>
            <person name="Strem M.D."/>
            <person name="Amoako-Attah I."/>
            <person name="Akrofi A.Y."/>
            <person name="Begoude B.A."/>
            <person name="Ten Hoopen G.M."/>
            <person name="Coulibaly K."/>
            <person name="Kebe B.I."/>
            <person name="Melnick R.L."/>
            <person name="Guiltinan M.J."/>
            <person name="Tyler B.M."/>
            <person name="Meinhardt L.W."/>
            <person name="Bailey B.A."/>
        </authorList>
    </citation>
    <scope>NUCLEOTIDE SEQUENCE [LARGE SCALE GENOMIC DNA]</scope>
    <source>
        <strain evidence="7">sbr112.9</strain>
    </source>
</reference>
<sequence>MKNLRKLKLNQMERLTDDFIVSLSQSLPELEEFSIARCSQLTNTAVKGILEACRGLKVLDVSDLHLITDECFEPVREHGHALRRVSMRCCLKLTDIALQHIAFGTKSYLETLEMSSVSQATDVAMMALLEHCATSLTTLDISFCRKIAEDALGVLADGTENLRSLVLWGCTQRKKSSRKWVMSGLKYSRRELIVFLQVESNNHLPQMDPRRGHMNALIDALLRDGVCTFGGKRWKSIAERIEHRSPDECNKRWNKLQGIGIVMKKPWTEEEDLQMIELVEKYGASKWAVIASYLSGRNGKQCRERWHNQLNPTIKKAPWTEEENNIIIAMQARFGNCWAKITSQLPGRTDNAVKNHWNSSLKMKAKRMRGDDRDLVTSKRCKSNKRSRTVKSSRSVKKQTKNFLSSVGDFPGCTDDEIGVAVVPASAVEDATMMMAPTTPLAAPIVESLATPVADCVDMLVVPDFARGPLSPDTVSSVNDFEVYAQPYQDGVMRAQAVIDNILDPMGMGVNTSSLPCVSTTCASVTTFNRSIQHSMKTWYTSDNESFYSESSGQQSIDPTSPAQPPFGLDELLYDPLHDVCDCGELQEATGLMESPGLVLSAPLGEVARVYQRSMRVTEWGTCITYSSPSAGSTFIPTPTYVAPNLSPIDEMDDVFCRTKEEFQFDGVKREIPSLECGFMQEIPTGWLLDIEV</sequence>
<dbReference type="Pfam" id="PF00249">
    <property type="entry name" value="Myb_DNA-binding"/>
    <property type="match status" value="1"/>
</dbReference>
<name>A0A2P4XVK9_9STRA</name>
<dbReference type="InterPro" id="IPR009057">
    <property type="entry name" value="Homeodomain-like_sf"/>
</dbReference>
<dbReference type="PANTHER" id="PTHR45614:SF274">
    <property type="entry name" value="MYB-LIKE DNA-BINDING PROTEIN"/>
    <property type="match status" value="1"/>
</dbReference>
<feature type="domain" description="Myb-like" evidence="4">
    <location>
        <begin position="311"/>
        <end position="361"/>
    </location>
</feature>
<dbReference type="InterPro" id="IPR050560">
    <property type="entry name" value="MYB_TF"/>
</dbReference>
<dbReference type="OrthoDB" id="2143914at2759"/>
<feature type="domain" description="Myb-like" evidence="4">
    <location>
        <begin position="219"/>
        <end position="257"/>
    </location>
</feature>
<dbReference type="GO" id="GO:0000978">
    <property type="term" value="F:RNA polymerase II cis-regulatory region sequence-specific DNA binding"/>
    <property type="evidence" value="ECO:0007669"/>
    <property type="project" value="TreeGrafter"/>
</dbReference>
<organism evidence="6 7">
    <name type="scientific">Phytophthora palmivora</name>
    <dbReference type="NCBI Taxonomy" id="4796"/>
    <lineage>
        <taxon>Eukaryota</taxon>
        <taxon>Sar</taxon>
        <taxon>Stramenopiles</taxon>
        <taxon>Oomycota</taxon>
        <taxon>Peronosporomycetes</taxon>
        <taxon>Peronosporales</taxon>
        <taxon>Peronosporaceae</taxon>
        <taxon>Phytophthora</taxon>
    </lineage>
</organism>
<gene>
    <name evidence="6" type="ORF">PHPALM_14108</name>
</gene>
<dbReference type="InterPro" id="IPR032675">
    <property type="entry name" value="LRR_dom_sf"/>
</dbReference>
<evidence type="ECO:0000259" key="5">
    <source>
        <dbReference type="PROSITE" id="PS51294"/>
    </source>
</evidence>
<protein>
    <recommendedName>
        <fullName evidence="8">Myb-like DNA-binding protein</fullName>
    </recommendedName>
</protein>
<dbReference type="EMBL" id="NCKW01007842">
    <property type="protein sequence ID" value="POM69592.1"/>
    <property type="molecule type" value="Genomic_DNA"/>
</dbReference>
<feature type="domain" description="Myb-like" evidence="4">
    <location>
        <begin position="264"/>
        <end position="310"/>
    </location>
</feature>
<dbReference type="InterPro" id="IPR001005">
    <property type="entry name" value="SANT/Myb"/>
</dbReference>
<dbReference type="SUPFAM" id="SSF46689">
    <property type="entry name" value="Homeodomain-like"/>
    <property type="match status" value="2"/>
</dbReference>
<comment type="caution">
    <text evidence="6">The sequence shown here is derived from an EMBL/GenBank/DDBJ whole genome shotgun (WGS) entry which is preliminary data.</text>
</comment>
<dbReference type="CDD" id="cd00167">
    <property type="entry name" value="SANT"/>
    <property type="match status" value="3"/>
</dbReference>
<evidence type="ECO:0000313" key="7">
    <source>
        <dbReference type="Proteomes" id="UP000237271"/>
    </source>
</evidence>
<dbReference type="Gene3D" id="3.80.10.10">
    <property type="entry name" value="Ribonuclease Inhibitor"/>
    <property type="match status" value="1"/>
</dbReference>
<dbReference type="AlphaFoldDB" id="A0A2P4XVK9"/>
<evidence type="ECO:0000259" key="4">
    <source>
        <dbReference type="PROSITE" id="PS50090"/>
    </source>
</evidence>
<dbReference type="SUPFAM" id="SSF52047">
    <property type="entry name" value="RNI-like"/>
    <property type="match status" value="1"/>
</dbReference>
<feature type="region of interest" description="Disordered" evidence="3">
    <location>
        <begin position="368"/>
        <end position="395"/>
    </location>
</feature>
<dbReference type="GO" id="GO:0005634">
    <property type="term" value="C:nucleus"/>
    <property type="evidence" value="ECO:0007669"/>
    <property type="project" value="TreeGrafter"/>
</dbReference>
<evidence type="ECO:0000256" key="1">
    <source>
        <dbReference type="ARBA" id="ARBA00022737"/>
    </source>
</evidence>
<feature type="domain" description="HTH myb-type" evidence="5">
    <location>
        <begin position="219"/>
        <end position="261"/>
    </location>
</feature>
<feature type="compositionally biased region" description="Basic and acidic residues" evidence="3">
    <location>
        <begin position="368"/>
        <end position="377"/>
    </location>
</feature>
<dbReference type="PROSITE" id="PS51294">
    <property type="entry name" value="HTH_MYB"/>
    <property type="match status" value="3"/>
</dbReference>
<feature type="domain" description="HTH myb-type" evidence="5">
    <location>
        <begin position="264"/>
        <end position="314"/>
    </location>
</feature>
<dbReference type="Pfam" id="PF13921">
    <property type="entry name" value="Myb_DNA-bind_6"/>
    <property type="match status" value="1"/>
</dbReference>
<dbReference type="FunFam" id="1.10.10.60:FF:000010">
    <property type="entry name" value="Transcriptional activator Myb isoform A"/>
    <property type="match status" value="1"/>
</dbReference>
<evidence type="ECO:0000256" key="2">
    <source>
        <dbReference type="ARBA" id="ARBA00023125"/>
    </source>
</evidence>
<dbReference type="PROSITE" id="PS50090">
    <property type="entry name" value="MYB_LIKE"/>
    <property type="match status" value="3"/>
</dbReference>
<feature type="compositionally biased region" description="Basic residues" evidence="3">
    <location>
        <begin position="379"/>
        <end position="395"/>
    </location>
</feature>
<keyword evidence="2" id="KW-0238">DNA-binding</keyword>
<dbReference type="Pfam" id="PF25372">
    <property type="entry name" value="DUF7885"/>
    <property type="match status" value="1"/>
</dbReference>
<evidence type="ECO:0000256" key="3">
    <source>
        <dbReference type="SAM" id="MobiDB-lite"/>
    </source>
</evidence>
<dbReference type="SMART" id="SM00367">
    <property type="entry name" value="LRR_CC"/>
    <property type="match status" value="6"/>
</dbReference>
<dbReference type="PANTHER" id="PTHR45614">
    <property type="entry name" value="MYB PROTEIN-RELATED"/>
    <property type="match status" value="1"/>
</dbReference>
<dbReference type="Proteomes" id="UP000237271">
    <property type="component" value="Unassembled WGS sequence"/>
</dbReference>
<evidence type="ECO:0000313" key="6">
    <source>
        <dbReference type="EMBL" id="POM69592.1"/>
    </source>
</evidence>